<dbReference type="EMBL" id="UOFA01000276">
    <property type="protein sequence ID" value="VAW46408.1"/>
    <property type="molecule type" value="Genomic_DNA"/>
</dbReference>
<gene>
    <name evidence="2" type="ORF">MNBD_GAMMA02-1747</name>
</gene>
<feature type="transmembrane region" description="Helical" evidence="1">
    <location>
        <begin position="29"/>
        <end position="53"/>
    </location>
</feature>
<keyword evidence="1" id="KW-0472">Membrane</keyword>
<proteinExistence type="predicted"/>
<evidence type="ECO:0000313" key="2">
    <source>
        <dbReference type="EMBL" id="VAW46408.1"/>
    </source>
</evidence>
<dbReference type="InterPro" id="IPR005625">
    <property type="entry name" value="PepSY-ass_TM"/>
</dbReference>
<accession>A0A3B0VRS4</accession>
<organism evidence="2">
    <name type="scientific">hydrothermal vent metagenome</name>
    <dbReference type="NCBI Taxonomy" id="652676"/>
    <lineage>
        <taxon>unclassified sequences</taxon>
        <taxon>metagenomes</taxon>
        <taxon>ecological metagenomes</taxon>
    </lineage>
</organism>
<reference evidence="2" key="1">
    <citation type="submission" date="2018-06" db="EMBL/GenBank/DDBJ databases">
        <authorList>
            <person name="Zhirakovskaya E."/>
        </authorList>
    </citation>
    <scope>NUCLEOTIDE SEQUENCE</scope>
</reference>
<keyword evidence="1" id="KW-0812">Transmembrane</keyword>
<keyword evidence="1" id="KW-1133">Transmembrane helix</keyword>
<name>A0A3B0VRS4_9ZZZZ</name>
<dbReference type="Pfam" id="PF03929">
    <property type="entry name" value="PepSY_TM"/>
    <property type="match status" value="1"/>
</dbReference>
<dbReference type="AlphaFoldDB" id="A0A3B0VRS4"/>
<feature type="transmembrane region" description="Helical" evidence="1">
    <location>
        <begin position="217"/>
        <end position="238"/>
    </location>
</feature>
<sequence>MMLLSYNAGFHNILILMRPQLLFRKIHKWVGLILGIQILLWFASGFLMSFIPIEEIHGDHLLKPQTATTVSLDQLDLSQLAILLDEPIKSILIKPWLGKTVIEVKTSRQTLLFDTPELNQITPISEAMVRKVLATNLSPELQISSINRLTEVPDEARGRQAPLWQVQLKGHENARIYISEQNGDIVAKRTDKWRLFDFMWMLHIMDYDERKDFNHPLLYLTALSAFLFTLTGFVLFYFSVRKK</sequence>
<evidence type="ECO:0000256" key="1">
    <source>
        <dbReference type="SAM" id="Phobius"/>
    </source>
</evidence>
<protein>
    <submittedName>
        <fullName evidence="2">PepSY-associated TM helix</fullName>
    </submittedName>
</protein>